<dbReference type="Proteomes" id="UP000231069">
    <property type="component" value="Unassembled WGS sequence"/>
</dbReference>
<dbReference type="GO" id="GO:0005886">
    <property type="term" value="C:plasma membrane"/>
    <property type="evidence" value="ECO:0007669"/>
    <property type="project" value="UniProtKB-SubCell"/>
</dbReference>
<evidence type="ECO:0000256" key="7">
    <source>
        <dbReference type="SAM" id="Phobius"/>
    </source>
</evidence>
<comment type="caution">
    <text evidence="9">The sequence shown here is derived from an EMBL/GenBank/DDBJ whole genome shotgun (WGS) entry which is preliminary data.</text>
</comment>
<dbReference type="SUPFAM" id="SSF103473">
    <property type="entry name" value="MFS general substrate transporter"/>
    <property type="match status" value="1"/>
</dbReference>
<protein>
    <submittedName>
        <fullName evidence="9">MFS transporter</fullName>
    </submittedName>
</protein>
<dbReference type="PANTHER" id="PTHR23513">
    <property type="entry name" value="INTEGRAL MEMBRANE EFFLUX PROTEIN-RELATED"/>
    <property type="match status" value="1"/>
</dbReference>
<sequence>MAHKISHPFSSLKHKNYRLFTGGYLISRIGSEMQAVAVAWQIYTLTGSAFSLGIIGLSRFLPVITLAPVAGIAADKIDRKKIIMVTQILMMVFSLALAFTTFTKTKNVSPLLIYLLIGLNSLAGVFDTPTRQSYITSLVPAKDFLNAVSLNVLVFQTAIVLGPSISGFVIAYLGIGSVYLINAVSFLGVIFALMAIRDTKALVNNKVSWSLSSLKTGLSFVFKTPIIYSTMLLDFFATFFASATVLLPVFAKDILNVGPKGLGLLYAASSVGAVTAGIGISSVKNIKHQGRILIAAILCYGLATILFGLSRSFYLSLIFLFIAGAGDAVSTIIRNTMRQLITPDHLRGRMVAVNMVFFMGGPQLGEAEAGFLAALTGAPLSVVIGGVGTLLATSLISILIPSLRKYQGER</sequence>
<feature type="transmembrane region" description="Helical" evidence="7">
    <location>
        <begin position="179"/>
        <end position="196"/>
    </location>
</feature>
<dbReference type="PANTHER" id="PTHR23513:SF9">
    <property type="entry name" value="ENTEROBACTIN EXPORTER ENTS"/>
    <property type="match status" value="1"/>
</dbReference>
<keyword evidence="4 7" id="KW-0812">Transmembrane</keyword>
<feature type="transmembrane region" description="Helical" evidence="7">
    <location>
        <begin position="263"/>
        <end position="280"/>
    </location>
</feature>
<feature type="domain" description="Major facilitator superfamily (MFS) profile" evidence="8">
    <location>
        <begin position="1"/>
        <end position="200"/>
    </location>
</feature>
<feature type="transmembrane region" description="Helical" evidence="7">
    <location>
        <begin position="371"/>
        <end position="400"/>
    </location>
</feature>
<dbReference type="PROSITE" id="PS50850">
    <property type="entry name" value="MFS"/>
    <property type="match status" value="2"/>
</dbReference>
<proteinExistence type="predicted"/>
<comment type="subcellular location">
    <subcellularLocation>
        <location evidence="1">Cell membrane</location>
        <topology evidence="1">Multi-pass membrane protein</topology>
    </subcellularLocation>
</comment>
<keyword evidence="2" id="KW-0813">Transport</keyword>
<dbReference type="Gene3D" id="1.20.1250.20">
    <property type="entry name" value="MFS general substrate transporter like domains"/>
    <property type="match status" value="1"/>
</dbReference>
<feature type="transmembrane region" description="Helical" evidence="7">
    <location>
        <begin position="82"/>
        <end position="102"/>
    </location>
</feature>
<evidence type="ECO:0000313" key="9">
    <source>
        <dbReference type="EMBL" id="PIZ03261.1"/>
    </source>
</evidence>
<feature type="transmembrane region" description="Helical" evidence="7">
    <location>
        <begin position="21"/>
        <end position="43"/>
    </location>
</feature>
<organism evidence="9 10">
    <name type="scientific">Candidatus Gottesmanbacteria bacterium CG_4_10_14_0_8_um_filter_37_24</name>
    <dbReference type="NCBI Taxonomy" id="1974574"/>
    <lineage>
        <taxon>Bacteria</taxon>
        <taxon>Candidatus Gottesmaniibacteriota</taxon>
    </lineage>
</organism>
<keyword evidence="3" id="KW-1003">Cell membrane</keyword>
<feature type="transmembrane region" description="Helical" evidence="7">
    <location>
        <begin position="49"/>
        <end position="70"/>
    </location>
</feature>
<dbReference type="GO" id="GO:0022857">
    <property type="term" value="F:transmembrane transporter activity"/>
    <property type="evidence" value="ECO:0007669"/>
    <property type="project" value="InterPro"/>
</dbReference>
<feature type="transmembrane region" description="Helical" evidence="7">
    <location>
        <begin position="147"/>
        <end position="173"/>
    </location>
</feature>
<evidence type="ECO:0000259" key="8">
    <source>
        <dbReference type="PROSITE" id="PS50850"/>
    </source>
</evidence>
<keyword evidence="6 7" id="KW-0472">Membrane</keyword>
<evidence type="ECO:0000256" key="1">
    <source>
        <dbReference type="ARBA" id="ARBA00004651"/>
    </source>
</evidence>
<dbReference type="AlphaFoldDB" id="A0A2M7RSH0"/>
<feature type="transmembrane region" description="Helical" evidence="7">
    <location>
        <begin position="108"/>
        <end position="126"/>
    </location>
</feature>
<feature type="transmembrane region" description="Helical" evidence="7">
    <location>
        <begin position="232"/>
        <end position="251"/>
    </location>
</feature>
<accession>A0A2M7RSH0</accession>
<reference evidence="10" key="1">
    <citation type="submission" date="2017-09" db="EMBL/GenBank/DDBJ databases">
        <title>Depth-based differentiation of microbial function through sediment-hosted aquifers and enrichment of novel symbionts in the deep terrestrial subsurface.</title>
        <authorList>
            <person name="Probst A.J."/>
            <person name="Ladd B."/>
            <person name="Jarett J.K."/>
            <person name="Geller-Mcgrath D.E."/>
            <person name="Sieber C.M.K."/>
            <person name="Emerson J.B."/>
            <person name="Anantharaman K."/>
            <person name="Thomas B.C."/>
            <person name="Malmstrom R."/>
            <person name="Stieglmeier M."/>
            <person name="Klingl A."/>
            <person name="Woyke T."/>
            <person name="Ryan C.M."/>
            <person name="Banfield J.F."/>
        </authorList>
    </citation>
    <scope>NUCLEOTIDE SEQUENCE [LARGE SCALE GENOMIC DNA]</scope>
</reference>
<dbReference type="InterPro" id="IPR036259">
    <property type="entry name" value="MFS_trans_sf"/>
</dbReference>
<name>A0A2M7RSH0_9BACT</name>
<keyword evidence="5 7" id="KW-1133">Transmembrane helix</keyword>
<feature type="domain" description="Major facilitator superfamily (MFS) profile" evidence="8">
    <location>
        <begin position="223"/>
        <end position="410"/>
    </location>
</feature>
<dbReference type="EMBL" id="PFMK01000009">
    <property type="protein sequence ID" value="PIZ03261.1"/>
    <property type="molecule type" value="Genomic_DNA"/>
</dbReference>
<feature type="transmembrane region" description="Helical" evidence="7">
    <location>
        <begin position="346"/>
        <end position="365"/>
    </location>
</feature>
<evidence type="ECO:0000256" key="4">
    <source>
        <dbReference type="ARBA" id="ARBA00022692"/>
    </source>
</evidence>
<feature type="transmembrane region" description="Helical" evidence="7">
    <location>
        <begin position="315"/>
        <end position="334"/>
    </location>
</feature>
<evidence type="ECO:0000256" key="6">
    <source>
        <dbReference type="ARBA" id="ARBA00023136"/>
    </source>
</evidence>
<evidence type="ECO:0000256" key="5">
    <source>
        <dbReference type="ARBA" id="ARBA00022989"/>
    </source>
</evidence>
<feature type="transmembrane region" description="Helical" evidence="7">
    <location>
        <begin position="292"/>
        <end position="309"/>
    </location>
</feature>
<evidence type="ECO:0000256" key="2">
    <source>
        <dbReference type="ARBA" id="ARBA00022448"/>
    </source>
</evidence>
<evidence type="ECO:0000313" key="10">
    <source>
        <dbReference type="Proteomes" id="UP000231069"/>
    </source>
</evidence>
<evidence type="ECO:0000256" key="3">
    <source>
        <dbReference type="ARBA" id="ARBA00022475"/>
    </source>
</evidence>
<dbReference type="CDD" id="cd06173">
    <property type="entry name" value="MFS_MefA_like"/>
    <property type="match status" value="1"/>
</dbReference>
<dbReference type="Pfam" id="PF05977">
    <property type="entry name" value="MFS_3"/>
    <property type="match status" value="1"/>
</dbReference>
<dbReference type="InterPro" id="IPR020846">
    <property type="entry name" value="MFS_dom"/>
</dbReference>
<gene>
    <name evidence="9" type="ORF">COY59_00425</name>
</gene>
<dbReference type="InterPro" id="IPR010290">
    <property type="entry name" value="TM_effector"/>
</dbReference>